<accession>A0A4R6DF22</accession>
<dbReference type="PANTHER" id="PTHR46796">
    <property type="entry name" value="HTH-TYPE TRANSCRIPTIONAL ACTIVATOR RHAS-RELATED"/>
    <property type="match status" value="1"/>
</dbReference>
<dbReference type="Gene3D" id="1.10.10.60">
    <property type="entry name" value="Homeodomain-like"/>
    <property type="match status" value="1"/>
</dbReference>
<dbReference type="Proteomes" id="UP000295129">
    <property type="component" value="Unassembled WGS sequence"/>
</dbReference>
<dbReference type="InterPro" id="IPR035418">
    <property type="entry name" value="AraC-bd_2"/>
</dbReference>
<dbReference type="SMART" id="SM00342">
    <property type="entry name" value="HTH_ARAC"/>
    <property type="match status" value="1"/>
</dbReference>
<sequence length="333" mass="37238">MNGLHTIEPLAAFPLFSSSDVDEAREKVARVFCPHDLRQVSGRQAFASRHNLVRLGETALNFLTYGTDVDILPGELKAFYLVQIPLSGAAQVRCGGEALTSSPDVASILNPDGEVEMRWRHDARQLMLWIPRKALERRLADQLGFEPERPLSFQVALPRREGLTQSWCRMVQDLAVNIDQCGADWLRFRPTVSALEDCLLRGLLQLHQHNYSERLAAPAEAGPPRHVQRAVDYIHAHASDAISVGDIARSACVSVRALEEGFRRHCGSSPLNYLRDVRLERVRAALQVAGPEGDSVTDIAHRYGFYHLGRFSAYYKSRFGETPSQTTGRARRS</sequence>
<reference evidence="5 6" key="1">
    <citation type="submission" date="2019-03" db="EMBL/GenBank/DDBJ databases">
        <title>Genomic Encyclopedia of Type Strains, Phase IV (KMG-IV): sequencing the most valuable type-strain genomes for metagenomic binning, comparative biology and taxonomic classification.</title>
        <authorList>
            <person name="Goeker M."/>
        </authorList>
    </citation>
    <scope>NUCLEOTIDE SEQUENCE [LARGE SCALE GENOMIC DNA]</scope>
    <source>
        <strain evidence="5 6">DSM 12121</strain>
    </source>
</reference>
<keyword evidence="3" id="KW-0804">Transcription</keyword>
<organism evidence="5 6">
    <name type="scientific">Azoarcus indigens</name>
    <dbReference type="NCBI Taxonomy" id="29545"/>
    <lineage>
        <taxon>Bacteria</taxon>
        <taxon>Pseudomonadati</taxon>
        <taxon>Pseudomonadota</taxon>
        <taxon>Betaproteobacteria</taxon>
        <taxon>Rhodocyclales</taxon>
        <taxon>Zoogloeaceae</taxon>
        <taxon>Azoarcus</taxon>
    </lineage>
</organism>
<keyword evidence="6" id="KW-1185">Reference proteome</keyword>
<protein>
    <submittedName>
        <fullName evidence="5">AraC family transcriptional regulator</fullName>
    </submittedName>
</protein>
<dbReference type="AlphaFoldDB" id="A0A4R6DF22"/>
<dbReference type="PANTHER" id="PTHR46796:SF12">
    <property type="entry name" value="HTH-TYPE DNA-BINDING TRANSCRIPTIONAL ACTIVATOR EUTR"/>
    <property type="match status" value="1"/>
</dbReference>
<dbReference type="InterPro" id="IPR050204">
    <property type="entry name" value="AraC_XylS_family_regulators"/>
</dbReference>
<dbReference type="RefSeq" id="WP_246034958.1">
    <property type="nucleotide sequence ID" value="NZ_SNVV01000042.1"/>
</dbReference>
<keyword evidence="2" id="KW-0238">DNA-binding</keyword>
<dbReference type="GO" id="GO:0043565">
    <property type="term" value="F:sequence-specific DNA binding"/>
    <property type="evidence" value="ECO:0007669"/>
    <property type="project" value="InterPro"/>
</dbReference>
<dbReference type="InterPro" id="IPR009057">
    <property type="entry name" value="Homeodomain-like_sf"/>
</dbReference>
<evidence type="ECO:0000256" key="1">
    <source>
        <dbReference type="ARBA" id="ARBA00023015"/>
    </source>
</evidence>
<dbReference type="PROSITE" id="PS00041">
    <property type="entry name" value="HTH_ARAC_FAMILY_1"/>
    <property type="match status" value="1"/>
</dbReference>
<dbReference type="EMBL" id="SNVV01000042">
    <property type="protein sequence ID" value="TDN43235.1"/>
    <property type="molecule type" value="Genomic_DNA"/>
</dbReference>
<dbReference type="SUPFAM" id="SSF46689">
    <property type="entry name" value="Homeodomain-like"/>
    <property type="match status" value="2"/>
</dbReference>
<feature type="domain" description="HTH araC/xylS-type" evidence="4">
    <location>
        <begin position="228"/>
        <end position="329"/>
    </location>
</feature>
<name>A0A4R6DF22_9RHOO</name>
<gene>
    <name evidence="5" type="ORF">C7389_1426</name>
</gene>
<keyword evidence="1" id="KW-0805">Transcription regulation</keyword>
<dbReference type="Pfam" id="PF12833">
    <property type="entry name" value="HTH_18"/>
    <property type="match status" value="1"/>
</dbReference>
<evidence type="ECO:0000256" key="2">
    <source>
        <dbReference type="ARBA" id="ARBA00023125"/>
    </source>
</evidence>
<evidence type="ECO:0000256" key="3">
    <source>
        <dbReference type="ARBA" id="ARBA00023163"/>
    </source>
</evidence>
<dbReference type="InterPro" id="IPR018062">
    <property type="entry name" value="HTH_AraC-typ_CS"/>
</dbReference>
<dbReference type="InterPro" id="IPR018060">
    <property type="entry name" value="HTH_AraC"/>
</dbReference>
<dbReference type="PROSITE" id="PS01124">
    <property type="entry name" value="HTH_ARAC_FAMILY_2"/>
    <property type="match status" value="1"/>
</dbReference>
<dbReference type="Pfam" id="PF14525">
    <property type="entry name" value="AraC_binding_2"/>
    <property type="match status" value="1"/>
</dbReference>
<evidence type="ECO:0000259" key="4">
    <source>
        <dbReference type="PROSITE" id="PS01124"/>
    </source>
</evidence>
<dbReference type="GO" id="GO:0003700">
    <property type="term" value="F:DNA-binding transcription factor activity"/>
    <property type="evidence" value="ECO:0007669"/>
    <property type="project" value="InterPro"/>
</dbReference>
<evidence type="ECO:0000313" key="5">
    <source>
        <dbReference type="EMBL" id="TDN43235.1"/>
    </source>
</evidence>
<proteinExistence type="predicted"/>
<comment type="caution">
    <text evidence="5">The sequence shown here is derived from an EMBL/GenBank/DDBJ whole genome shotgun (WGS) entry which is preliminary data.</text>
</comment>
<evidence type="ECO:0000313" key="6">
    <source>
        <dbReference type="Proteomes" id="UP000295129"/>
    </source>
</evidence>